<keyword evidence="2" id="KW-1185">Reference proteome</keyword>
<proteinExistence type="predicted"/>
<comment type="caution">
    <text evidence="1">The sequence shown here is derived from an EMBL/GenBank/DDBJ whole genome shotgun (WGS) entry which is preliminary data.</text>
</comment>
<dbReference type="AlphaFoldDB" id="A0A4S4BF92"/>
<evidence type="ECO:0000313" key="1">
    <source>
        <dbReference type="EMBL" id="THF72951.1"/>
    </source>
</evidence>
<dbReference type="RefSeq" id="WP_136373777.1">
    <property type="nucleotide sequence ID" value="NZ_SSOB01000066.1"/>
</dbReference>
<evidence type="ECO:0000313" key="2">
    <source>
        <dbReference type="Proteomes" id="UP000310636"/>
    </source>
</evidence>
<organism evidence="1 2">
    <name type="scientific">Cohnella fermenti</name>
    <dbReference type="NCBI Taxonomy" id="2565925"/>
    <lineage>
        <taxon>Bacteria</taxon>
        <taxon>Bacillati</taxon>
        <taxon>Bacillota</taxon>
        <taxon>Bacilli</taxon>
        <taxon>Bacillales</taxon>
        <taxon>Paenibacillaceae</taxon>
        <taxon>Cohnella</taxon>
    </lineage>
</organism>
<gene>
    <name evidence="1" type="ORF">E6C55_31280</name>
</gene>
<dbReference type="Proteomes" id="UP000310636">
    <property type="component" value="Unassembled WGS sequence"/>
</dbReference>
<dbReference type="OrthoDB" id="2909105at2"/>
<dbReference type="EMBL" id="SSOB01000066">
    <property type="protein sequence ID" value="THF72951.1"/>
    <property type="molecule type" value="Genomic_DNA"/>
</dbReference>
<accession>A0A4S4BF92</accession>
<evidence type="ECO:0008006" key="3">
    <source>
        <dbReference type="Google" id="ProtNLM"/>
    </source>
</evidence>
<sequence length="214" mass="24620">MPSFNSNDQSQPISQSIYESTSRITNMSRQTVIKIGVDALNEVGSDLICKVCILNGGSCCSGCRHLVDGIGCANRNTSCTAWLCGFLKYLLYATRLLKEWDDFWRQVPGQDFREDFTPEVFFVEKPLQMNRIRNLSEALATDLRELASEQIAIGFILTLREKIDKNIDRLNHCKNDPKKQIKIERELQVLSSRFHNFQKALRDYHLNRIEGENK</sequence>
<reference evidence="1 2" key="1">
    <citation type="submission" date="2019-04" db="EMBL/GenBank/DDBJ databases">
        <title>Cohnella sp. nov. isolated from preserved vegetables.</title>
        <authorList>
            <person name="Lin S.-Y."/>
            <person name="Hung M.-H."/>
            <person name="Young C.-C."/>
        </authorList>
    </citation>
    <scope>NUCLEOTIDE SEQUENCE [LARGE SCALE GENOMIC DNA]</scope>
    <source>
        <strain evidence="1 2">CC-MHH1044</strain>
    </source>
</reference>
<protein>
    <recommendedName>
        <fullName evidence="3">DNA mismatch repair protein</fullName>
    </recommendedName>
</protein>
<name>A0A4S4BF92_9BACL</name>